<evidence type="ECO:0000313" key="8">
    <source>
        <dbReference type="EMBL" id="ANP40834.1"/>
    </source>
</evidence>
<dbReference type="Gene3D" id="1.10.4030.10">
    <property type="entry name" value="Porin chaperone SurA, peptide-binding domain"/>
    <property type="match status" value="1"/>
</dbReference>
<dbReference type="EMBL" id="CP015230">
    <property type="protein sequence ID" value="ANP40834.1"/>
    <property type="molecule type" value="Genomic_DNA"/>
</dbReference>
<dbReference type="OrthoDB" id="9791746at2"/>
<dbReference type="Gene3D" id="3.10.50.40">
    <property type="match status" value="1"/>
</dbReference>
<dbReference type="InterPro" id="IPR050280">
    <property type="entry name" value="OMP_Chaperone_SurA"/>
</dbReference>
<feature type="domain" description="PpiC" evidence="7">
    <location>
        <begin position="181"/>
        <end position="277"/>
    </location>
</feature>
<dbReference type="InterPro" id="IPR027304">
    <property type="entry name" value="Trigger_fact/SurA_dom_sf"/>
</dbReference>
<evidence type="ECO:0000256" key="5">
    <source>
        <dbReference type="PROSITE-ProRule" id="PRU00278"/>
    </source>
</evidence>
<dbReference type="GeneID" id="28249899"/>
<dbReference type="PANTHER" id="PTHR47637">
    <property type="entry name" value="CHAPERONE SURA"/>
    <property type="match status" value="1"/>
</dbReference>
<dbReference type="GO" id="GO:0003755">
    <property type="term" value="F:peptidyl-prolyl cis-trans isomerase activity"/>
    <property type="evidence" value="ECO:0007669"/>
    <property type="project" value="UniProtKB-KW"/>
</dbReference>
<dbReference type="AlphaFoldDB" id="A0A1B1A2M4"/>
<sequence>MQQYVNFRQIPLALINWTRQATCAGGLALAVALTLPAADVGAQGLFSPVITVNEDVITTYELQQRARFLTVLGSVQGDPLETARNDLIEDRLKRQVMREVGLTLSEDEITEGMRELAQRANLSLEEFLAGLRQAGVDPETVRDFTSAGLGWREYIRGRFLAQARPSEAEIDRAMGTAGTGSVQVLLSEIILPLTQENAAQIQELATQISELKNEAAFTASAAQFSASDSSANGGRLPWMSLSRLPPQLQEVVLGLEPGQITQPLPMQGAIAIFRMRGLREVDGRSASFAAIDYATYRIPGGRSAEALARATELRNEIDTCDDLYGINKDQNPDILFRGSKAPKDIPQDIALELARLDANESSATLTRDNGQTLLFVMLCGRTTELVAAQENARASVANALVQQRLNDLAESHVEQLKADARIEIQ</sequence>
<dbReference type="InterPro" id="IPR046357">
    <property type="entry name" value="PPIase_dom_sf"/>
</dbReference>
<evidence type="ECO:0000259" key="7">
    <source>
        <dbReference type="PROSITE" id="PS50198"/>
    </source>
</evidence>
<organism evidence="8 9">
    <name type="scientific">Tritonibacter mobilis F1926</name>
    <dbReference type="NCBI Taxonomy" id="1265309"/>
    <lineage>
        <taxon>Bacteria</taxon>
        <taxon>Pseudomonadati</taxon>
        <taxon>Pseudomonadota</taxon>
        <taxon>Alphaproteobacteria</taxon>
        <taxon>Rhodobacterales</taxon>
        <taxon>Paracoccaceae</taxon>
        <taxon>Tritonibacter</taxon>
    </lineage>
</organism>
<dbReference type="SUPFAM" id="SSF54534">
    <property type="entry name" value="FKBP-like"/>
    <property type="match status" value="1"/>
</dbReference>
<evidence type="ECO:0000313" key="9">
    <source>
        <dbReference type="Proteomes" id="UP000013243"/>
    </source>
</evidence>
<dbReference type="PANTHER" id="PTHR47637:SF1">
    <property type="entry name" value="CHAPERONE SURA"/>
    <property type="match status" value="1"/>
</dbReference>
<dbReference type="Proteomes" id="UP000013243">
    <property type="component" value="Chromosome"/>
</dbReference>
<keyword evidence="6" id="KW-0175">Coiled coil</keyword>
<dbReference type="STRING" id="1265309.K529_008665"/>
<protein>
    <recommendedName>
        <fullName evidence="1">Parvulin-like PPIase</fullName>
    </recommendedName>
    <alternativeName>
        <fullName evidence="3">Peptidyl-prolyl cis-trans isomerase plp</fullName>
    </alternativeName>
    <alternativeName>
        <fullName evidence="4">Rotamase plp</fullName>
    </alternativeName>
</protein>
<reference evidence="8 9" key="1">
    <citation type="journal article" date="2016" name="ISME J.">
        <title>Global occurrence and heterogeneity of the Roseobacter-clade species Ruegeria mobilis.</title>
        <authorList>
            <person name="Sonnenschein E."/>
            <person name="Gram L."/>
        </authorList>
    </citation>
    <scope>NUCLEOTIDE SEQUENCE [LARGE SCALE GENOMIC DNA]</scope>
    <source>
        <strain evidence="8 9">F1926</strain>
    </source>
</reference>
<evidence type="ECO:0000256" key="6">
    <source>
        <dbReference type="SAM" id="Coils"/>
    </source>
</evidence>
<keyword evidence="2" id="KW-0732">Signal</keyword>
<evidence type="ECO:0000256" key="3">
    <source>
        <dbReference type="ARBA" id="ARBA00030642"/>
    </source>
</evidence>
<dbReference type="PROSITE" id="PS50198">
    <property type="entry name" value="PPIC_PPIASE_2"/>
    <property type="match status" value="1"/>
</dbReference>
<proteinExistence type="predicted"/>
<dbReference type="InterPro" id="IPR000297">
    <property type="entry name" value="PPIase_PpiC"/>
</dbReference>
<keyword evidence="5" id="KW-0697">Rotamase</keyword>
<gene>
    <name evidence="8" type="ORF">K529_008665</name>
</gene>
<evidence type="ECO:0000256" key="2">
    <source>
        <dbReference type="ARBA" id="ARBA00022729"/>
    </source>
</evidence>
<accession>A0A1B1A2M4</accession>
<dbReference type="KEGG" id="rmb:K529_008665"/>
<name>A0A1B1A2M4_9RHOB</name>
<dbReference type="RefSeq" id="WP_005618320.1">
    <property type="nucleotide sequence ID" value="NZ_CP015230.1"/>
</dbReference>
<dbReference type="Pfam" id="PF00639">
    <property type="entry name" value="Rotamase"/>
    <property type="match status" value="1"/>
</dbReference>
<feature type="coiled-coil region" evidence="6">
    <location>
        <begin position="194"/>
        <end position="221"/>
    </location>
</feature>
<dbReference type="SUPFAM" id="SSF109998">
    <property type="entry name" value="Triger factor/SurA peptide-binding domain-like"/>
    <property type="match status" value="1"/>
</dbReference>
<keyword evidence="5 8" id="KW-0413">Isomerase</keyword>
<evidence type="ECO:0000256" key="4">
    <source>
        <dbReference type="ARBA" id="ARBA00031484"/>
    </source>
</evidence>
<evidence type="ECO:0000256" key="1">
    <source>
        <dbReference type="ARBA" id="ARBA00018370"/>
    </source>
</evidence>